<organism evidence="2 3">
    <name type="scientific">Turicibacter sanguinis PC909</name>
    <dbReference type="NCBI Taxonomy" id="702450"/>
    <lineage>
        <taxon>Bacteria</taxon>
        <taxon>Bacillati</taxon>
        <taxon>Bacillota</taxon>
        <taxon>Erysipelotrichia</taxon>
        <taxon>Erysipelotrichales</taxon>
        <taxon>Turicibacteraceae</taxon>
        <taxon>Turicibacter</taxon>
    </lineage>
</organism>
<keyword evidence="3" id="KW-1185">Reference proteome</keyword>
<protein>
    <submittedName>
        <fullName evidence="2">Uncharacterized protein</fullName>
    </submittedName>
</protein>
<dbReference type="Proteomes" id="UP000002938">
    <property type="component" value="Unassembled WGS sequence"/>
</dbReference>
<name>A0ABN0A3H3_9FIRM</name>
<comment type="caution">
    <text evidence="2">The sequence shown here is derived from an EMBL/GenBank/DDBJ whole genome shotgun (WGS) entry which is preliminary data.</text>
</comment>
<keyword evidence="1" id="KW-1133">Transmembrane helix</keyword>
<proteinExistence type="predicted"/>
<evidence type="ECO:0000256" key="1">
    <source>
        <dbReference type="SAM" id="Phobius"/>
    </source>
</evidence>
<dbReference type="EMBL" id="ADMN01000050">
    <property type="protein sequence ID" value="EFF64283.1"/>
    <property type="molecule type" value="Genomic_DNA"/>
</dbReference>
<keyword evidence="1" id="KW-0472">Membrane</keyword>
<gene>
    <name evidence="2" type="ORF">CUW_1255</name>
</gene>
<accession>A0ABN0A3H3</accession>
<keyword evidence="1" id="KW-0812">Transmembrane</keyword>
<feature type="transmembrane region" description="Helical" evidence="1">
    <location>
        <begin position="12"/>
        <end position="36"/>
    </location>
</feature>
<sequence length="38" mass="4116">MKQIQMLKDAAKGLVIGTALFYVTPHVINIIAMSVATK</sequence>
<evidence type="ECO:0000313" key="3">
    <source>
        <dbReference type="Proteomes" id="UP000002938"/>
    </source>
</evidence>
<reference evidence="2 3" key="1">
    <citation type="journal article" date="2011" name="J. Bacteriol.">
        <title>Draft Genome Sequence of Turicibacter sanguinis PC909, Isolated from Human Feces.</title>
        <authorList>
            <person name="Cuiv P.O."/>
            <person name="Klaassens E.S."/>
            <person name="Durkin A.S."/>
            <person name="Harkins D.M."/>
            <person name="Foster L."/>
            <person name="McCorrison J."/>
            <person name="Torralba M."/>
            <person name="Nelson K.E."/>
            <person name="Morrison M."/>
        </authorList>
    </citation>
    <scope>NUCLEOTIDE SEQUENCE [LARGE SCALE GENOMIC DNA]</scope>
    <source>
        <strain evidence="2 3">PC909</strain>
    </source>
</reference>
<evidence type="ECO:0000313" key="2">
    <source>
        <dbReference type="EMBL" id="EFF64283.1"/>
    </source>
</evidence>